<dbReference type="PANTHER" id="PTHR43677">
    <property type="entry name" value="SHORT-CHAIN DEHYDROGENASE/REDUCTASE"/>
    <property type="match status" value="1"/>
</dbReference>
<organism evidence="1 2">
    <name type="scientific">Aspergillus terreus</name>
    <dbReference type="NCBI Taxonomy" id="33178"/>
    <lineage>
        <taxon>Eukaryota</taxon>
        <taxon>Fungi</taxon>
        <taxon>Dikarya</taxon>
        <taxon>Ascomycota</taxon>
        <taxon>Pezizomycotina</taxon>
        <taxon>Eurotiomycetes</taxon>
        <taxon>Eurotiomycetidae</taxon>
        <taxon>Eurotiales</taxon>
        <taxon>Aspergillaceae</taxon>
        <taxon>Aspergillus</taxon>
        <taxon>Aspergillus subgen. Circumdati</taxon>
    </lineage>
</organism>
<dbReference type="GO" id="GO:0016491">
    <property type="term" value="F:oxidoreductase activity"/>
    <property type="evidence" value="ECO:0007669"/>
    <property type="project" value="TreeGrafter"/>
</dbReference>
<dbReference type="PANTHER" id="PTHR43677:SF11">
    <property type="entry name" value="ZINC-CONTAINING ALCOHOL DEHYDROGENASE"/>
    <property type="match status" value="1"/>
</dbReference>
<dbReference type="InterPro" id="IPR011032">
    <property type="entry name" value="GroES-like_sf"/>
</dbReference>
<dbReference type="AlphaFoldDB" id="A0A5M3YSA5"/>
<reference evidence="1 2" key="1">
    <citation type="submission" date="2020-01" db="EMBL/GenBank/DDBJ databases">
        <title>Aspergillus terreus IFO 6365 whole genome shotgun sequence.</title>
        <authorList>
            <person name="Kanamasa S."/>
            <person name="Takahashi H."/>
        </authorList>
    </citation>
    <scope>NUCLEOTIDE SEQUENCE [LARGE SCALE GENOMIC DNA]</scope>
    <source>
        <strain evidence="1 2">IFO 6365</strain>
    </source>
</reference>
<protein>
    <submittedName>
        <fullName evidence="1">NAD(P)-binding protein</fullName>
    </submittedName>
</protein>
<dbReference type="InterPro" id="IPR051397">
    <property type="entry name" value="Zn-ADH-like_protein"/>
</dbReference>
<gene>
    <name evidence="1" type="ORF">ATEIFO6365_0003069100</name>
</gene>
<dbReference type="EMBL" id="BLJY01000003">
    <property type="protein sequence ID" value="GFF14625.1"/>
    <property type="molecule type" value="Genomic_DNA"/>
</dbReference>
<comment type="caution">
    <text evidence="1">The sequence shown here is derived from an EMBL/GenBank/DDBJ whole genome shotgun (WGS) entry which is preliminary data.</text>
</comment>
<dbReference type="Proteomes" id="UP000452235">
    <property type="component" value="Unassembled WGS sequence"/>
</dbReference>
<dbReference type="Gene3D" id="3.90.180.10">
    <property type="entry name" value="Medium-chain alcohol dehydrogenases, catalytic domain"/>
    <property type="match status" value="1"/>
</dbReference>
<evidence type="ECO:0000313" key="2">
    <source>
        <dbReference type="Proteomes" id="UP000452235"/>
    </source>
</evidence>
<keyword evidence="2" id="KW-1185">Reference proteome</keyword>
<dbReference type="InterPro" id="IPR036291">
    <property type="entry name" value="NAD(P)-bd_dom_sf"/>
</dbReference>
<dbReference type="OrthoDB" id="809632at2759"/>
<evidence type="ECO:0000313" key="1">
    <source>
        <dbReference type="EMBL" id="GFF14625.1"/>
    </source>
</evidence>
<name>A0A5M3YSA5_ASPTE</name>
<dbReference type="Gene3D" id="3.40.50.720">
    <property type="entry name" value="NAD(P)-binding Rossmann-like Domain"/>
    <property type="match status" value="1"/>
</dbReference>
<dbReference type="SUPFAM" id="SSF50129">
    <property type="entry name" value="GroES-like"/>
    <property type="match status" value="1"/>
</dbReference>
<dbReference type="VEuPathDB" id="FungiDB:ATEG_00701"/>
<accession>A0A5M3YSA5</accession>
<proteinExistence type="predicted"/>
<dbReference type="SUPFAM" id="SSF51735">
    <property type="entry name" value="NAD(P)-binding Rossmann-fold domains"/>
    <property type="match status" value="1"/>
</dbReference>
<sequence>MTAPMRRALLSLTQGRTQTLAKASFHSSPSLAMKVARVTAWGSPPEYVSAPDPPAPSPTQLQLSVVAAGVPRVVRARAAGKHPSAMRASLPYDPSIDGVGRDATGELYFINSLAAPVFAERANVERSQLFKLPAGVDPATIAGLANPTASSWLALRCRAIGGCAGRTVAILGATSASGRIAANVARQLGAARVVGLARNEAALAAVDGLDARVRLQDPLVLPADLGPVHIVLDYVGGPAAVQLLQALQPPPPGENIQYIVVGGLAGYDHMDLPMRLVNVKPVIIMGSGVGSLSREDFDREMPEVVNALAKMGPIGVDVFAVPMADIQTVWDSEEAQTKRMVIMP</sequence>